<evidence type="ECO:0000256" key="1">
    <source>
        <dbReference type="SAM" id="MobiDB-lite"/>
    </source>
</evidence>
<reference evidence="2" key="2">
    <citation type="submission" date="2022-01" db="EMBL/GenBank/DDBJ databases">
        <authorList>
            <person name="Yamashiro T."/>
            <person name="Shiraishi A."/>
            <person name="Satake H."/>
            <person name="Nakayama K."/>
        </authorList>
    </citation>
    <scope>NUCLEOTIDE SEQUENCE</scope>
</reference>
<evidence type="ECO:0000313" key="2">
    <source>
        <dbReference type="EMBL" id="GJT62935.1"/>
    </source>
</evidence>
<gene>
    <name evidence="2" type="ORF">Tco_1006468</name>
</gene>
<protein>
    <submittedName>
        <fullName evidence="2">Uncharacterized protein</fullName>
    </submittedName>
</protein>
<feature type="compositionally biased region" description="Acidic residues" evidence="1">
    <location>
        <begin position="99"/>
        <end position="119"/>
    </location>
</feature>
<dbReference type="EMBL" id="BQNB010017418">
    <property type="protein sequence ID" value="GJT62935.1"/>
    <property type="molecule type" value="Genomic_DNA"/>
</dbReference>
<organism evidence="2 3">
    <name type="scientific">Tanacetum coccineum</name>
    <dbReference type="NCBI Taxonomy" id="301880"/>
    <lineage>
        <taxon>Eukaryota</taxon>
        <taxon>Viridiplantae</taxon>
        <taxon>Streptophyta</taxon>
        <taxon>Embryophyta</taxon>
        <taxon>Tracheophyta</taxon>
        <taxon>Spermatophyta</taxon>
        <taxon>Magnoliopsida</taxon>
        <taxon>eudicotyledons</taxon>
        <taxon>Gunneridae</taxon>
        <taxon>Pentapetalae</taxon>
        <taxon>asterids</taxon>
        <taxon>campanulids</taxon>
        <taxon>Asterales</taxon>
        <taxon>Asteraceae</taxon>
        <taxon>Asteroideae</taxon>
        <taxon>Anthemideae</taxon>
        <taxon>Anthemidinae</taxon>
        <taxon>Tanacetum</taxon>
    </lineage>
</organism>
<accession>A0ABQ5FI08</accession>
<feature type="region of interest" description="Disordered" evidence="1">
    <location>
        <begin position="95"/>
        <end position="120"/>
    </location>
</feature>
<comment type="caution">
    <text evidence="2">The sequence shown here is derived from an EMBL/GenBank/DDBJ whole genome shotgun (WGS) entry which is preliminary data.</text>
</comment>
<name>A0ABQ5FI08_9ASTR</name>
<proteinExistence type="predicted"/>
<evidence type="ECO:0000313" key="3">
    <source>
        <dbReference type="Proteomes" id="UP001151760"/>
    </source>
</evidence>
<dbReference type="Proteomes" id="UP001151760">
    <property type="component" value="Unassembled WGS sequence"/>
</dbReference>
<reference evidence="2" key="1">
    <citation type="journal article" date="2022" name="Int. J. Mol. Sci.">
        <title>Draft Genome of Tanacetum Coccineum: Genomic Comparison of Closely Related Tanacetum-Family Plants.</title>
        <authorList>
            <person name="Yamashiro T."/>
            <person name="Shiraishi A."/>
            <person name="Nakayama K."/>
            <person name="Satake H."/>
        </authorList>
    </citation>
    <scope>NUCLEOTIDE SEQUENCE</scope>
</reference>
<keyword evidence="3" id="KW-1185">Reference proteome</keyword>
<sequence length="132" mass="15253">MLMTFMTSSELTRLKSSVQYEDHPAGIVLNEPVLEIFFRLHQGLELDDHARTFSSLLIVEIDKRNLNPLKEYRMMRQEDGLVELSYGREMMEMMIADSSGDDVDDEDEDDEDGEGEEEEHLTLSTLLFDITC</sequence>